<dbReference type="SMART" id="SM00387">
    <property type="entry name" value="HATPase_c"/>
    <property type="match status" value="1"/>
</dbReference>
<evidence type="ECO:0000256" key="2">
    <source>
        <dbReference type="ARBA" id="ARBA00004236"/>
    </source>
</evidence>
<feature type="domain" description="Histidine kinase" evidence="11">
    <location>
        <begin position="247"/>
        <end position="455"/>
    </location>
</feature>
<keyword evidence="4" id="KW-0597">Phosphoprotein</keyword>
<accession>A0A941HYK7</accession>
<evidence type="ECO:0000256" key="9">
    <source>
        <dbReference type="ARBA" id="ARBA00023012"/>
    </source>
</evidence>
<dbReference type="Pfam" id="PF02518">
    <property type="entry name" value="HATPase_c"/>
    <property type="match status" value="1"/>
</dbReference>
<dbReference type="AlphaFoldDB" id="A0A941HYK7"/>
<evidence type="ECO:0000256" key="1">
    <source>
        <dbReference type="ARBA" id="ARBA00000085"/>
    </source>
</evidence>
<evidence type="ECO:0000313" key="14">
    <source>
        <dbReference type="Proteomes" id="UP000677016"/>
    </source>
</evidence>
<dbReference type="InterPro" id="IPR003594">
    <property type="entry name" value="HATPase_dom"/>
</dbReference>
<dbReference type="InterPro" id="IPR050428">
    <property type="entry name" value="TCS_sensor_his_kinase"/>
</dbReference>
<proteinExistence type="predicted"/>
<evidence type="ECO:0000256" key="5">
    <source>
        <dbReference type="ARBA" id="ARBA00022679"/>
    </source>
</evidence>
<evidence type="ECO:0000313" key="13">
    <source>
        <dbReference type="EMBL" id="MBR7741952.1"/>
    </source>
</evidence>
<dbReference type="InterPro" id="IPR036890">
    <property type="entry name" value="HATPase_C_sf"/>
</dbReference>
<keyword evidence="7 13" id="KW-0418">Kinase</keyword>
<evidence type="ECO:0000259" key="11">
    <source>
        <dbReference type="PROSITE" id="PS50109"/>
    </source>
</evidence>
<dbReference type="SUPFAM" id="SSF47384">
    <property type="entry name" value="Homodimeric domain of signal transducing histidine kinase"/>
    <property type="match status" value="1"/>
</dbReference>
<dbReference type="SMART" id="SM00304">
    <property type="entry name" value="HAMP"/>
    <property type="match status" value="1"/>
</dbReference>
<dbReference type="PANTHER" id="PTHR45436">
    <property type="entry name" value="SENSOR HISTIDINE KINASE YKOH"/>
    <property type="match status" value="1"/>
</dbReference>
<comment type="caution">
    <text evidence="13">The sequence shown here is derived from an EMBL/GenBank/DDBJ whole genome shotgun (WGS) entry which is preliminary data.</text>
</comment>
<dbReference type="PRINTS" id="PR00344">
    <property type="entry name" value="BCTRLSENSOR"/>
</dbReference>
<dbReference type="Gene3D" id="1.10.287.130">
    <property type="match status" value="1"/>
</dbReference>
<evidence type="ECO:0000259" key="12">
    <source>
        <dbReference type="PROSITE" id="PS50885"/>
    </source>
</evidence>
<evidence type="ECO:0000256" key="6">
    <source>
        <dbReference type="ARBA" id="ARBA00022692"/>
    </source>
</evidence>
<dbReference type="CDD" id="cd00082">
    <property type="entry name" value="HisKA"/>
    <property type="match status" value="1"/>
</dbReference>
<keyword evidence="6" id="KW-0812">Transmembrane</keyword>
<dbReference type="PROSITE" id="PS50109">
    <property type="entry name" value="HIS_KIN"/>
    <property type="match status" value="1"/>
</dbReference>
<evidence type="ECO:0000256" key="10">
    <source>
        <dbReference type="ARBA" id="ARBA00023136"/>
    </source>
</evidence>
<evidence type="ECO:0000256" key="3">
    <source>
        <dbReference type="ARBA" id="ARBA00012438"/>
    </source>
</evidence>
<dbReference type="SUPFAM" id="SSF55874">
    <property type="entry name" value="ATPase domain of HSP90 chaperone/DNA topoisomerase II/histidine kinase"/>
    <property type="match status" value="1"/>
</dbReference>
<dbReference type="EC" id="2.7.13.3" evidence="3"/>
<organism evidence="13 14">
    <name type="scientific">Phycicoccus avicenniae</name>
    <dbReference type="NCBI Taxonomy" id="2828860"/>
    <lineage>
        <taxon>Bacteria</taxon>
        <taxon>Bacillati</taxon>
        <taxon>Actinomycetota</taxon>
        <taxon>Actinomycetes</taxon>
        <taxon>Micrococcales</taxon>
        <taxon>Intrasporangiaceae</taxon>
        <taxon>Phycicoccus</taxon>
    </lineage>
</organism>
<comment type="catalytic activity">
    <reaction evidence="1">
        <text>ATP + protein L-histidine = ADP + protein N-phospho-L-histidine.</text>
        <dbReference type="EC" id="2.7.13.3"/>
    </reaction>
</comment>
<name>A0A941HYK7_9MICO</name>
<dbReference type="InterPro" id="IPR004358">
    <property type="entry name" value="Sig_transdc_His_kin-like_C"/>
</dbReference>
<dbReference type="SMART" id="SM00388">
    <property type="entry name" value="HisKA"/>
    <property type="match status" value="1"/>
</dbReference>
<dbReference type="InterPro" id="IPR003660">
    <property type="entry name" value="HAMP_dom"/>
</dbReference>
<dbReference type="Pfam" id="PF00672">
    <property type="entry name" value="HAMP"/>
    <property type="match status" value="1"/>
</dbReference>
<protein>
    <recommendedName>
        <fullName evidence="3">histidine kinase</fullName>
        <ecNumber evidence="3">2.7.13.3</ecNumber>
    </recommendedName>
</protein>
<gene>
    <name evidence="13" type="ORF">KC207_01430</name>
</gene>
<evidence type="ECO:0000256" key="7">
    <source>
        <dbReference type="ARBA" id="ARBA00022777"/>
    </source>
</evidence>
<sequence>MRGRLGLRSRILVLTLPVVVLVSAALAGIVYYSLGQVLRASAEDVARAEAAELRSELADQDVEEAMRSHRVIGGNRIVQVVDPATEEVLGASQGAPDVPVALPRLRDGQLRVGSLDEVPGEENGTWVVAAADAVASDGVTDLLVLVAVPTRVESTALGRSAEFATIGAIGLVAVLGAVTTFAVGQALRPVERMRDQVEAVAATGGAAGPALSVPAGRDELTRLAETMNHLLDRMKRADASRRAFVADAGHELRSPLATIRVLLDRLAEDRPAAERQAVAARATAEVDRLTVLVGDLLTLASADEHAMVLHRAEVDLDDVVLSETAALRSRGLQAAVTVEPVRVDGDQARLGRVVRNLLENAERHRDTSVRVSLTRDGEHARLTVDNDGPPIAEEDRERVFGRFVRLDDSRTRGTGGTGLGLAIVSEIAAAHDGTVRATESPDGWCRFVVRIPATPEPG</sequence>
<dbReference type="InterPro" id="IPR036097">
    <property type="entry name" value="HisK_dim/P_sf"/>
</dbReference>
<keyword evidence="5" id="KW-0808">Transferase</keyword>
<dbReference type="GO" id="GO:0005886">
    <property type="term" value="C:plasma membrane"/>
    <property type="evidence" value="ECO:0007669"/>
    <property type="project" value="UniProtKB-SubCell"/>
</dbReference>
<dbReference type="RefSeq" id="WP_211601105.1">
    <property type="nucleotide sequence ID" value="NZ_JAGSNF010000001.1"/>
</dbReference>
<evidence type="ECO:0000256" key="8">
    <source>
        <dbReference type="ARBA" id="ARBA00022989"/>
    </source>
</evidence>
<reference evidence="13" key="1">
    <citation type="submission" date="2021-04" db="EMBL/GenBank/DDBJ databases">
        <title>Phycicoccus avicenniae sp. nov., a novel endophytic actinomycetes isolated from branch of Avicennia mariana.</title>
        <authorList>
            <person name="Tuo L."/>
        </authorList>
    </citation>
    <scope>NUCLEOTIDE SEQUENCE</scope>
    <source>
        <strain evidence="13">BSK3Z-2</strain>
    </source>
</reference>
<comment type="subcellular location">
    <subcellularLocation>
        <location evidence="2">Cell membrane</location>
    </subcellularLocation>
</comment>
<dbReference type="PROSITE" id="PS50885">
    <property type="entry name" value="HAMP"/>
    <property type="match status" value="1"/>
</dbReference>
<keyword evidence="10" id="KW-0472">Membrane</keyword>
<dbReference type="EMBL" id="JAGSNF010000001">
    <property type="protein sequence ID" value="MBR7741952.1"/>
    <property type="molecule type" value="Genomic_DNA"/>
</dbReference>
<dbReference type="InterPro" id="IPR005467">
    <property type="entry name" value="His_kinase_dom"/>
</dbReference>
<evidence type="ECO:0000256" key="4">
    <source>
        <dbReference type="ARBA" id="ARBA00022553"/>
    </source>
</evidence>
<dbReference type="Proteomes" id="UP000677016">
    <property type="component" value="Unassembled WGS sequence"/>
</dbReference>
<keyword evidence="14" id="KW-1185">Reference proteome</keyword>
<dbReference type="InterPro" id="IPR003661">
    <property type="entry name" value="HisK_dim/P_dom"/>
</dbReference>
<keyword evidence="9" id="KW-0902">Two-component regulatory system</keyword>
<feature type="domain" description="HAMP" evidence="12">
    <location>
        <begin position="184"/>
        <end position="239"/>
    </location>
</feature>
<dbReference type="GO" id="GO:0000155">
    <property type="term" value="F:phosphorelay sensor kinase activity"/>
    <property type="evidence" value="ECO:0007669"/>
    <property type="project" value="InterPro"/>
</dbReference>
<dbReference type="PANTHER" id="PTHR45436:SF5">
    <property type="entry name" value="SENSOR HISTIDINE KINASE TRCS"/>
    <property type="match status" value="1"/>
</dbReference>
<dbReference type="Pfam" id="PF00512">
    <property type="entry name" value="HisKA"/>
    <property type="match status" value="1"/>
</dbReference>
<dbReference type="Gene3D" id="3.30.565.10">
    <property type="entry name" value="Histidine kinase-like ATPase, C-terminal domain"/>
    <property type="match status" value="1"/>
</dbReference>
<keyword evidence="8" id="KW-1133">Transmembrane helix</keyword>